<feature type="domain" description="Fibronectin type-III" evidence="8">
    <location>
        <begin position="1"/>
        <end position="70"/>
    </location>
</feature>
<dbReference type="Gene3D" id="2.60.40.10">
    <property type="entry name" value="Immunoglobulins"/>
    <property type="match status" value="3"/>
</dbReference>
<dbReference type="EMBL" id="CAJPIZ010006768">
    <property type="protein sequence ID" value="CAG2109800.1"/>
    <property type="molecule type" value="Genomic_DNA"/>
</dbReference>
<feature type="domain" description="Fibronectin type-III" evidence="8">
    <location>
        <begin position="76"/>
        <end position="173"/>
    </location>
</feature>
<evidence type="ECO:0000256" key="6">
    <source>
        <dbReference type="SAM" id="MobiDB-lite"/>
    </source>
</evidence>
<feature type="transmembrane region" description="Helical" evidence="7">
    <location>
        <begin position="296"/>
        <end position="319"/>
    </location>
</feature>
<evidence type="ECO:0000313" key="9">
    <source>
        <dbReference type="EMBL" id="CAD7629370.1"/>
    </source>
</evidence>
<dbReference type="InterPro" id="IPR013783">
    <property type="entry name" value="Ig-like_fold"/>
</dbReference>
<dbReference type="SUPFAM" id="SSF49265">
    <property type="entry name" value="Fibronectin type III"/>
    <property type="match status" value="2"/>
</dbReference>
<dbReference type="PROSITE" id="PS50853">
    <property type="entry name" value="FN3"/>
    <property type="match status" value="3"/>
</dbReference>
<accession>A0A7R9KW29</accession>
<dbReference type="Pfam" id="PF00041">
    <property type="entry name" value="fn3"/>
    <property type="match status" value="2"/>
</dbReference>
<evidence type="ECO:0000256" key="4">
    <source>
        <dbReference type="ARBA" id="ARBA00023136"/>
    </source>
</evidence>
<dbReference type="InterPro" id="IPR003961">
    <property type="entry name" value="FN3_dom"/>
</dbReference>
<sequence length="663" mass="73031">MIRGYTIGWGVGFPDVYTKVLNDGKQRSFTIDNLQSSSEYVISLRAFNQVGDGQPIYETVKTLVESTPEPQLPMLPPVGLKAIVLSSTTIILYWTDTTLARNQLITDNRRYLVRYTNNFHSNNPKYKYFNTTDLNSMIDDLKPNTQYEFAVKVVKNRRESTWSMSVLNITQEAAPSSPPRDLTVVAAVNDDPTVINLHWQPPKQPNGQITGYVIFYTTDNTQRDRDWVVEGVIGDKMTTVLKGLLPDYTYYFKIQARNNKGYGPISAEVSFKTLQALPDSQGSRYYDGRNISTNTLYIIIAVISGISILLLIVVGTLLCRSKNSAGVINAMRKHKGYMAAATSPTAKGAAMKGKGGRELKPPDLWIHHNEALELKAIDKSLTNDIMTATIQRNPQEMDCDIISSKKTSTYSDSLYDDINKEIKRSSSPTESTLIISGTSTTGRRTGRAKPITIPVEQTPVSNGAISLEPSTGLSRPMYPRTQFNIPRAHVNVTLDSIDGPTSLHSSAHHLYDPVASPSLHMGLGSSSVANGPQILSMPVNSPSPQVISNTSPAINYGLGKRQSGHPLKSFSVPAPPPLTTPPNVLPQHNMVRPQFIPSPHKKMAANGMTSSHKNSLTPTRTPDALRREELTSSYSTEELNQEMANLEGLMKDLSAITAKEFEC</sequence>
<keyword evidence="2 7" id="KW-0812">Transmembrane</keyword>
<feature type="domain" description="Fibronectin type-III" evidence="8">
    <location>
        <begin position="178"/>
        <end position="276"/>
    </location>
</feature>
<evidence type="ECO:0000256" key="3">
    <source>
        <dbReference type="ARBA" id="ARBA00022989"/>
    </source>
</evidence>
<proteinExistence type="predicted"/>
<dbReference type="GO" id="GO:0016020">
    <property type="term" value="C:membrane"/>
    <property type="evidence" value="ECO:0007669"/>
    <property type="project" value="UniProtKB-SubCell"/>
</dbReference>
<dbReference type="PANTHER" id="PTHR46957">
    <property type="entry name" value="CYTOKINE RECEPTOR"/>
    <property type="match status" value="1"/>
</dbReference>
<keyword evidence="10" id="KW-1185">Reference proteome</keyword>
<organism evidence="9">
    <name type="scientific">Medioppia subpectinata</name>
    <dbReference type="NCBI Taxonomy" id="1979941"/>
    <lineage>
        <taxon>Eukaryota</taxon>
        <taxon>Metazoa</taxon>
        <taxon>Ecdysozoa</taxon>
        <taxon>Arthropoda</taxon>
        <taxon>Chelicerata</taxon>
        <taxon>Arachnida</taxon>
        <taxon>Acari</taxon>
        <taxon>Acariformes</taxon>
        <taxon>Sarcoptiformes</taxon>
        <taxon>Oribatida</taxon>
        <taxon>Brachypylina</taxon>
        <taxon>Oppioidea</taxon>
        <taxon>Oppiidae</taxon>
        <taxon>Medioppia</taxon>
    </lineage>
</organism>
<dbReference type="Pfam" id="PF06583">
    <property type="entry name" value="Neogenin_C"/>
    <property type="match status" value="1"/>
</dbReference>
<gene>
    <name evidence="9" type="ORF">OSB1V03_LOCUS9787</name>
</gene>
<name>A0A7R9KW29_9ACAR</name>
<dbReference type="InterPro" id="IPR050713">
    <property type="entry name" value="RTP_Phos/Ushers"/>
</dbReference>
<keyword evidence="3 7" id="KW-1133">Transmembrane helix</keyword>
<dbReference type="EMBL" id="OC861343">
    <property type="protein sequence ID" value="CAD7629370.1"/>
    <property type="molecule type" value="Genomic_DNA"/>
</dbReference>
<feature type="region of interest" description="Disordered" evidence="6">
    <location>
        <begin position="603"/>
        <end position="624"/>
    </location>
</feature>
<keyword evidence="4 7" id="KW-0472">Membrane</keyword>
<dbReference type="OrthoDB" id="114660at2759"/>
<evidence type="ECO:0000313" key="10">
    <source>
        <dbReference type="Proteomes" id="UP000759131"/>
    </source>
</evidence>
<evidence type="ECO:0000259" key="8">
    <source>
        <dbReference type="PROSITE" id="PS50853"/>
    </source>
</evidence>
<evidence type="ECO:0000256" key="5">
    <source>
        <dbReference type="ARBA" id="ARBA00023180"/>
    </source>
</evidence>
<evidence type="ECO:0000256" key="7">
    <source>
        <dbReference type="SAM" id="Phobius"/>
    </source>
</evidence>
<reference evidence="9" key="1">
    <citation type="submission" date="2020-11" db="EMBL/GenBank/DDBJ databases">
        <authorList>
            <person name="Tran Van P."/>
        </authorList>
    </citation>
    <scope>NUCLEOTIDE SEQUENCE</scope>
</reference>
<dbReference type="AlphaFoldDB" id="A0A7R9KW29"/>
<dbReference type="PANTHER" id="PTHR46957:SF3">
    <property type="entry name" value="CYTOKINE RECEPTOR"/>
    <property type="match status" value="1"/>
</dbReference>
<feature type="compositionally biased region" description="Polar residues" evidence="6">
    <location>
        <begin position="607"/>
        <end position="620"/>
    </location>
</feature>
<evidence type="ECO:0000256" key="2">
    <source>
        <dbReference type="ARBA" id="ARBA00022692"/>
    </source>
</evidence>
<dbReference type="SMART" id="SM00060">
    <property type="entry name" value="FN3"/>
    <property type="match status" value="2"/>
</dbReference>
<dbReference type="FunFam" id="2.60.40.10:FF:000101">
    <property type="entry name" value="Neogenin isoform 1"/>
    <property type="match status" value="1"/>
</dbReference>
<keyword evidence="5" id="KW-0325">Glycoprotein</keyword>
<dbReference type="CDD" id="cd00063">
    <property type="entry name" value="FN3"/>
    <property type="match status" value="3"/>
</dbReference>
<dbReference type="InterPro" id="IPR010560">
    <property type="entry name" value="Neogenin_C"/>
</dbReference>
<dbReference type="FunFam" id="2.60.40.10:FF:000133">
    <property type="entry name" value="Neogenin isoform 1"/>
    <property type="match status" value="1"/>
</dbReference>
<comment type="subcellular location">
    <subcellularLocation>
        <location evidence="1">Membrane</location>
        <topology evidence="1">Single-pass type I membrane protein</topology>
    </subcellularLocation>
</comment>
<evidence type="ECO:0000256" key="1">
    <source>
        <dbReference type="ARBA" id="ARBA00004479"/>
    </source>
</evidence>
<dbReference type="Proteomes" id="UP000759131">
    <property type="component" value="Unassembled WGS sequence"/>
</dbReference>
<dbReference type="InterPro" id="IPR036116">
    <property type="entry name" value="FN3_sf"/>
</dbReference>
<protein>
    <recommendedName>
        <fullName evidence="8">Fibronectin type-III domain-containing protein</fullName>
    </recommendedName>
</protein>